<protein>
    <submittedName>
        <fullName evidence="1">Uncharacterized protein</fullName>
    </submittedName>
</protein>
<organism evidence="1">
    <name type="scientific">Lygus hesperus</name>
    <name type="common">Western plant bug</name>
    <dbReference type="NCBI Taxonomy" id="30085"/>
    <lineage>
        <taxon>Eukaryota</taxon>
        <taxon>Metazoa</taxon>
        <taxon>Ecdysozoa</taxon>
        <taxon>Arthropoda</taxon>
        <taxon>Hexapoda</taxon>
        <taxon>Insecta</taxon>
        <taxon>Pterygota</taxon>
        <taxon>Neoptera</taxon>
        <taxon>Paraneoptera</taxon>
        <taxon>Hemiptera</taxon>
        <taxon>Heteroptera</taxon>
        <taxon>Panheteroptera</taxon>
        <taxon>Cimicomorpha</taxon>
        <taxon>Miridae</taxon>
        <taxon>Mirini</taxon>
        <taxon>Lygus</taxon>
    </lineage>
</organism>
<name>A0A146M3J2_LYGHE</name>
<dbReference type="EMBL" id="GDHC01004288">
    <property type="protein sequence ID" value="JAQ14341.1"/>
    <property type="molecule type" value="Transcribed_RNA"/>
</dbReference>
<dbReference type="AlphaFoldDB" id="A0A146M3J2"/>
<evidence type="ECO:0000313" key="1">
    <source>
        <dbReference type="EMBL" id="JAQ14341.1"/>
    </source>
</evidence>
<gene>
    <name evidence="1" type="ORF">g.56766</name>
</gene>
<accession>A0A146M3J2</accession>
<sequence length="115" mass="13709">MIPIRKFSGWILVRLPLNWLSSKGRIRMGYSSQLKKWKKFLQVYCLGLTKIVTVPPEKCIFKHWSRKKGFEKRFIRGHIAWTGYPPPNGVERDRRRVRGCGLSDWLAFSRMNRMK</sequence>
<proteinExistence type="predicted"/>
<reference evidence="1" key="1">
    <citation type="journal article" date="2016" name="Gigascience">
        <title>De novo construction of an expanded transcriptome assembly for the western tarnished plant bug, Lygus hesperus.</title>
        <authorList>
            <person name="Tassone E.E."/>
            <person name="Geib S.M."/>
            <person name="Hall B."/>
            <person name="Fabrick J.A."/>
            <person name="Brent C.S."/>
            <person name="Hull J.J."/>
        </authorList>
    </citation>
    <scope>NUCLEOTIDE SEQUENCE</scope>
</reference>